<dbReference type="Proteomes" id="UP000285875">
    <property type="component" value="Chromosome"/>
</dbReference>
<organism evidence="3 4">
    <name type="scientific">Acidipropionibacterium jensenii</name>
    <dbReference type="NCBI Taxonomy" id="1749"/>
    <lineage>
        <taxon>Bacteria</taxon>
        <taxon>Bacillati</taxon>
        <taxon>Actinomycetota</taxon>
        <taxon>Actinomycetes</taxon>
        <taxon>Propionibacteriales</taxon>
        <taxon>Propionibacteriaceae</taxon>
        <taxon>Acidipropionibacterium</taxon>
    </lineage>
</organism>
<keyword evidence="4" id="KW-1185">Reference proteome</keyword>
<protein>
    <submittedName>
        <fullName evidence="2">Class I SAM-dependent methyltransferase</fullName>
    </submittedName>
    <submittedName>
        <fullName evidence="3">Demethylmenaquinone methyltransferase</fullName>
        <ecNumber evidence="3">2.1.1.163</ecNumber>
    </submittedName>
</protein>
<dbReference type="PANTHER" id="PTHR43591">
    <property type="entry name" value="METHYLTRANSFERASE"/>
    <property type="match status" value="1"/>
</dbReference>
<evidence type="ECO:0000313" key="2">
    <source>
        <dbReference type="EMBL" id="AZZ40039.1"/>
    </source>
</evidence>
<evidence type="ECO:0000313" key="3">
    <source>
        <dbReference type="EMBL" id="VEI01855.1"/>
    </source>
</evidence>
<dbReference type="RefSeq" id="WP_028703465.1">
    <property type="nucleotide sequence ID" value="NZ_CP025570.1"/>
</dbReference>
<sequence length="283" mass="30681">MRTASVRELARRLGLGSPQDPWPDYLARFHAERPGVIQEALRRSTAGERNPYSWLARAVSRTAEVVVDVRCGAGVLSRRLADGRRQVIGVEDSAEELEQAMSGGAGADAVHWVRGAFDHLPLSDSSVDAVVTSMGMVTVPDPRLLVDEASRVLRPGGIFACMAPTIRPVPPSLMRPAVELAARVGSTPSFPGALELRMTDLLAQRGLRKVEDARSCYVFTVRDSTDADLLMSAMYLPGSTASRRQSARDWLVHQVQSRGPVNLPVPMRRVVALKDPQPADGVA</sequence>
<dbReference type="EC" id="2.1.1.163" evidence="3"/>
<dbReference type="KEGG" id="aji:C0Z10_10085"/>
<evidence type="ECO:0000259" key="1">
    <source>
        <dbReference type="Pfam" id="PF08241"/>
    </source>
</evidence>
<reference evidence="3 4" key="2">
    <citation type="submission" date="2018-12" db="EMBL/GenBank/DDBJ databases">
        <authorList>
            <consortium name="Pathogen Informatics"/>
        </authorList>
    </citation>
    <scope>NUCLEOTIDE SEQUENCE [LARGE SCALE GENOMIC DNA]</scope>
    <source>
        <strain evidence="3 4">NCTC13652</strain>
    </source>
</reference>
<dbReference type="Pfam" id="PF08241">
    <property type="entry name" value="Methyltransf_11"/>
    <property type="match status" value="1"/>
</dbReference>
<dbReference type="GO" id="GO:0043770">
    <property type="term" value="F:demethylmenaquinone methyltransferase activity"/>
    <property type="evidence" value="ECO:0007669"/>
    <property type="project" value="UniProtKB-EC"/>
</dbReference>
<dbReference type="EMBL" id="LR134473">
    <property type="protein sequence ID" value="VEI01855.1"/>
    <property type="molecule type" value="Genomic_DNA"/>
</dbReference>
<keyword evidence="3" id="KW-0489">Methyltransferase</keyword>
<reference evidence="2" key="3">
    <citation type="journal article" date="2019" name="Microorganisms">
        <title>Red-Brown Pigmentation of Acidipropionibacterium jensenii Is Tied to Haemolytic Activity and cyl-Like Gene Cluster.</title>
        <authorList>
            <person name="Deptula P."/>
            <person name="Loivamaa I."/>
            <person name="Smolander O.P."/>
            <person name="Laine P."/>
            <person name="Roberts R.J."/>
            <person name="Piironen V."/>
            <person name="Paulin L."/>
            <person name="Savijoki K."/>
            <person name="Auvinen P."/>
            <person name="Varmanen P."/>
        </authorList>
    </citation>
    <scope>NUCLEOTIDE SEQUENCE</scope>
    <source>
        <strain evidence="2">JS280</strain>
    </source>
</reference>
<dbReference type="GO" id="GO:0032259">
    <property type="term" value="P:methylation"/>
    <property type="evidence" value="ECO:0007669"/>
    <property type="project" value="UniProtKB-KW"/>
</dbReference>
<dbReference type="STRING" id="1122997.GCA_000425285_01998"/>
<accession>A0A3S4W6I3</accession>
<reference evidence="5" key="1">
    <citation type="submission" date="2017-12" db="EMBL/GenBank/DDBJ databases">
        <title>Whole genome sequencing of Acidipropionibacterium jensenii strains JS279 and JS280.</title>
        <authorList>
            <person name="Deptula P."/>
            <person name="Laine P."/>
            <person name="Smolander O.-P."/>
            <person name="Paulin L."/>
            <person name="Auvinen P."/>
            <person name="Varmanen P."/>
        </authorList>
    </citation>
    <scope>NUCLEOTIDE SEQUENCE [LARGE SCALE GENOMIC DNA]</scope>
    <source>
        <strain evidence="5">JS280</strain>
    </source>
</reference>
<dbReference type="OrthoDB" id="3725662at2"/>
<dbReference type="Proteomes" id="UP000277858">
    <property type="component" value="Chromosome"/>
</dbReference>
<gene>
    <name evidence="3" type="primary">ubiE_1</name>
    <name evidence="2" type="ORF">C0Z10_10085</name>
    <name evidence="3" type="ORF">NCTC13652_00004</name>
</gene>
<dbReference type="SUPFAM" id="SSF53335">
    <property type="entry name" value="S-adenosyl-L-methionine-dependent methyltransferases"/>
    <property type="match status" value="1"/>
</dbReference>
<dbReference type="GO" id="GO:0008757">
    <property type="term" value="F:S-adenosylmethionine-dependent methyltransferase activity"/>
    <property type="evidence" value="ECO:0007669"/>
    <property type="project" value="InterPro"/>
</dbReference>
<evidence type="ECO:0000313" key="5">
    <source>
        <dbReference type="Proteomes" id="UP000285875"/>
    </source>
</evidence>
<dbReference type="AlphaFoldDB" id="A0A3S4W6I3"/>
<name>A0A3S4W6I3_9ACTN</name>
<dbReference type="EMBL" id="CP025570">
    <property type="protein sequence ID" value="AZZ40039.1"/>
    <property type="molecule type" value="Genomic_DNA"/>
</dbReference>
<evidence type="ECO:0000313" key="4">
    <source>
        <dbReference type="Proteomes" id="UP000277858"/>
    </source>
</evidence>
<dbReference type="InterPro" id="IPR013216">
    <property type="entry name" value="Methyltransf_11"/>
</dbReference>
<feature type="domain" description="Methyltransferase type 11" evidence="1">
    <location>
        <begin position="68"/>
        <end position="161"/>
    </location>
</feature>
<dbReference type="InterPro" id="IPR029063">
    <property type="entry name" value="SAM-dependent_MTases_sf"/>
</dbReference>
<dbReference type="Gene3D" id="3.40.50.150">
    <property type="entry name" value="Vaccinia Virus protein VP39"/>
    <property type="match status" value="1"/>
</dbReference>
<proteinExistence type="predicted"/>
<keyword evidence="3" id="KW-0808">Transferase</keyword>
<dbReference type="CDD" id="cd02440">
    <property type="entry name" value="AdoMet_MTases"/>
    <property type="match status" value="1"/>
</dbReference>